<dbReference type="PANTHER" id="PTHR46242">
    <property type="entry name" value="ZINC FINGER CCHC DOMAIN-CONTAINING PROTEIN 9 ZCCHC9"/>
    <property type="match status" value="1"/>
</dbReference>
<accession>A0AA39N701</accession>
<dbReference type="SMART" id="SM00343">
    <property type="entry name" value="ZnF_C2HC"/>
    <property type="match status" value="4"/>
</dbReference>
<dbReference type="GO" id="GO:0008270">
    <property type="term" value="F:zinc ion binding"/>
    <property type="evidence" value="ECO:0007669"/>
    <property type="project" value="UniProtKB-KW"/>
</dbReference>
<evidence type="ECO:0000259" key="4">
    <source>
        <dbReference type="PROSITE" id="PS50158"/>
    </source>
</evidence>
<name>A0AA39N701_ARMTA</name>
<sequence length="267" mass="29376">MTRVTNFGRKRTYLEAGLATTPAETADPTVLEAIDEPTAENVPPRKKKRSKQEGNSKAAVDGRNNAHSKQGKTKASRAAASELRRQQRIAERDALITCFACRERGHAARNCPKTKIQDTNGKPGKTVVGICYRCGSTKHTLSKCRKPSDPSNPFPFASCFVCSGQGHLASSCPQNKEKGVYPNGGCCKICGDTSHLAKDCELRKKDLTHNPSVFVVDEDVGVGADEDGFHVFKRKHHEVERDEKAAQRQVVLSNRNPPVRKKKVVHF</sequence>
<dbReference type="PROSITE" id="PS50158">
    <property type="entry name" value="ZF_CCHC"/>
    <property type="match status" value="2"/>
</dbReference>
<evidence type="ECO:0000313" key="5">
    <source>
        <dbReference type="EMBL" id="KAK0459738.1"/>
    </source>
</evidence>
<dbReference type="EMBL" id="JAUEPS010000014">
    <property type="protein sequence ID" value="KAK0459738.1"/>
    <property type="molecule type" value="Genomic_DNA"/>
</dbReference>
<dbReference type="SUPFAM" id="SSF57756">
    <property type="entry name" value="Retrovirus zinc finger-like domains"/>
    <property type="match status" value="2"/>
</dbReference>
<dbReference type="AlphaFoldDB" id="A0AA39N701"/>
<evidence type="ECO:0000256" key="3">
    <source>
        <dbReference type="SAM" id="MobiDB-lite"/>
    </source>
</evidence>
<dbReference type="GO" id="GO:0003676">
    <property type="term" value="F:nucleic acid binding"/>
    <property type="evidence" value="ECO:0007669"/>
    <property type="project" value="InterPro"/>
</dbReference>
<keyword evidence="2" id="KW-0863">Zinc-finger</keyword>
<dbReference type="GO" id="GO:0005730">
    <property type="term" value="C:nucleolus"/>
    <property type="evidence" value="ECO:0007669"/>
    <property type="project" value="TreeGrafter"/>
</dbReference>
<proteinExistence type="predicted"/>
<protein>
    <recommendedName>
        <fullName evidence="4">CCHC-type domain-containing protein</fullName>
    </recommendedName>
</protein>
<feature type="region of interest" description="Disordered" evidence="3">
    <location>
        <begin position="1"/>
        <end position="85"/>
    </location>
</feature>
<dbReference type="GeneID" id="85365091"/>
<reference evidence="5" key="1">
    <citation type="submission" date="2023-06" db="EMBL/GenBank/DDBJ databases">
        <authorList>
            <consortium name="Lawrence Berkeley National Laboratory"/>
            <person name="Ahrendt S."/>
            <person name="Sahu N."/>
            <person name="Indic B."/>
            <person name="Wong-Bajracharya J."/>
            <person name="Merenyi Z."/>
            <person name="Ke H.-M."/>
            <person name="Monk M."/>
            <person name="Kocsube S."/>
            <person name="Drula E."/>
            <person name="Lipzen A."/>
            <person name="Balint B."/>
            <person name="Henrissat B."/>
            <person name="Andreopoulos B."/>
            <person name="Martin F.M."/>
            <person name="Harder C.B."/>
            <person name="Rigling D."/>
            <person name="Ford K.L."/>
            <person name="Foster G.D."/>
            <person name="Pangilinan J."/>
            <person name="Papanicolaou A."/>
            <person name="Barry K."/>
            <person name="LaButti K."/>
            <person name="Viragh M."/>
            <person name="Koriabine M."/>
            <person name="Yan M."/>
            <person name="Riley R."/>
            <person name="Champramary S."/>
            <person name="Plett K.L."/>
            <person name="Tsai I.J."/>
            <person name="Slot J."/>
            <person name="Sipos G."/>
            <person name="Plett J."/>
            <person name="Nagy L.G."/>
            <person name="Grigoriev I.V."/>
        </authorList>
    </citation>
    <scope>NUCLEOTIDE SEQUENCE</scope>
    <source>
        <strain evidence="5">CCBAS 213</strain>
    </source>
</reference>
<keyword evidence="2" id="KW-0479">Metal-binding</keyword>
<dbReference type="InterPro" id="IPR042246">
    <property type="entry name" value="ZCCHC9"/>
</dbReference>
<keyword evidence="1" id="KW-0507">mRNA processing</keyword>
<dbReference type="InterPro" id="IPR001878">
    <property type="entry name" value="Znf_CCHC"/>
</dbReference>
<dbReference type="RefSeq" id="XP_060331935.1">
    <property type="nucleotide sequence ID" value="XM_060481543.1"/>
</dbReference>
<feature type="domain" description="CCHC-type" evidence="4">
    <location>
        <begin position="98"/>
        <end position="113"/>
    </location>
</feature>
<feature type="domain" description="CCHC-type" evidence="4">
    <location>
        <begin position="159"/>
        <end position="174"/>
    </location>
</feature>
<dbReference type="PANTHER" id="PTHR46242:SF1">
    <property type="entry name" value="ZINC FINGER CCHC DOMAIN-CONTAINING PROTEIN 9"/>
    <property type="match status" value="1"/>
</dbReference>
<dbReference type="GO" id="GO:0006397">
    <property type="term" value="P:mRNA processing"/>
    <property type="evidence" value="ECO:0007669"/>
    <property type="project" value="UniProtKB-KW"/>
</dbReference>
<gene>
    <name evidence="5" type="ORF">EV420DRAFT_287072</name>
</gene>
<evidence type="ECO:0000256" key="2">
    <source>
        <dbReference type="PROSITE-ProRule" id="PRU00047"/>
    </source>
</evidence>
<evidence type="ECO:0000256" key="1">
    <source>
        <dbReference type="ARBA" id="ARBA00022664"/>
    </source>
</evidence>
<dbReference type="Pfam" id="PF00098">
    <property type="entry name" value="zf-CCHC"/>
    <property type="match status" value="1"/>
</dbReference>
<evidence type="ECO:0000313" key="6">
    <source>
        <dbReference type="Proteomes" id="UP001175211"/>
    </source>
</evidence>
<comment type="caution">
    <text evidence="5">The sequence shown here is derived from an EMBL/GenBank/DDBJ whole genome shotgun (WGS) entry which is preliminary data.</text>
</comment>
<keyword evidence="2" id="KW-0862">Zinc</keyword>
<organism evidence="5 6">
    <name type="scientific">Armillaria tabescens</name>
    <name type="common">Ringless honey mushroom</name>
    <name type="synonym">Agaricus tabescens</name>
    <dbReference type="NCBI Taxonomy" id="1929756"/>
    <lineage>
        <taxon>Eukaryota</taxon>
        <taxon>Fungi</taxon>
        <taxon>Dikarya</taxon>
        <taxon>Basidiomycota</taxon>
        <taxon>Agaricomycotina</taxon>
        <taxon>Agaricomycetes</taxon>
        <taxon>Agaricomycetidae</taxon>
        <taxon>Agaricales</taxon>
        <taxon>Marasmiineae</taxon>
        <taxon>Physalacriaceae</taxon>
        <taxon>Desarmillaria</taxon>
    </lineage>
</organism>
<dbReference type="InterPro" id="IPR036875">
    <property type="entry name" value="Znf_CCHC_sf"/>
</dbReference>
<keyword evidence="6" id="KW-1185">Reference proteome</keyword>
<dbReference type="Gene3D" id="4.10.60.10">
    <property type="entry name" value="Zinc finger, CCHC-type"/>
    <property type="match status" value="2"/>
</dbReference>
<dbReference type="Proteomes" id="UP001175211">
    <property type="component" value="Unassembled WGS sequence"/>
</dbReference>